<name>A0ABQ9YU99_9CRUS</name>
<dbReference type="Proteomes" id="UP001234178">
    <property type="component" value="Unassembled WGS sequence"/>
</dbReference>
<organism evidence="2 3">
    <name type="scientific">Daphnia magna</name>
    <dbReference type="NCBI Taxonomy" id="35525"/>
    <lineage>
        <taxon>Eukaryota</taxon>
        <taxon>Metazoa</taxon>
        <taxon>Ecdysozoa</taxon>
        <taxon>Arthropoda</taxon>
        <taxon>Crustacea</taxon>
        <taxon>Branchiopoda</taxon>
        <taxon>Diplostraca</taxon>
        <taxon>Cladocera</taxon>
        <taxon>Anomopoda</taxon>
        <taxon>Daphniidae</taxon>
        <taxon>Daphnia</taxon>
    </lineage>
</organism>
<protein>
    <submittedName>
        <fullName evidence="2">Uncharacterized protein</fullName>
    </submittedName>
</protein>
<comment type="caution">
    <text evidence="2">The sequence shown here is derived from an EMBL/GenBank/DDBJ whole genome shotgun (WGS) entry which is preliminary data.</text>
</comment>
<accession>A0ABQ9YU99</accession>
<gene>
    <name evidence="2" type="ORF">OUZ56_005985</name>
</gene>
<evidence type="ECO:0000313" key="3">
    <source>
        <dbReference type="Proteomes" id="UP001234178"/>
    </source>
</evidence>
<keyword evidence="3" id="KW-1185">Reference proteome</keyword>
<dbReference type="EMBL" id="JAOYFB010000001">
    <property type="protein sequence ID" value="KAK4004243.1"/>
    <property type="molecule type" value="Genomic_DNA"/>
</dbReference>
<proteinExistence type="predicted"/>
<feature type="region of interest" description="Disordered" evidence="1">
    <location>
        <begin position="142"/>
        <end position="162"/>
    </location>
</feature>
<feature type="compositionally biased region" description="Basic residues" evidence="1">
    <location>
        <begin position="147"/>
        <end position="161"/>
    </location>
</feature>
<evidence type="ECO:0000256" key="1">
    <source>
        <dbReference type="SAM" id="MobiDB-lite"/>
    </source>
</evidence>
<reference evidence="2 3" key="1">
    <citation type="journal article" date="2023" name="Nucleic Acids Res.">
        <title>The hologenome of Daphnia magna reveals possible DNA methylation and microbiome-mediated evolution of the host genome.</title>
        <authorList>
            <person name="Chaturvedi A."/>
            <person name="Li X."/>
            <person name="Dhandapani V."/>
            <person name="Marshall H."/>
            <person name="Kissane S."/>
            <person name="Cuenca-Cambronero M."/>
            <person name="Asole G."/>
            <person name="Calvet F."/>
            <person name="Ruiz-Romero M."/>
            <person name="Marangio P."/>
            <person name="Guigo R."/>
            <person name="Rago D."/>
            <person name="Mirbahai L."/>
            <person name="Eastwood N."/>
            <person name="Colbourne J.K."/>
            <person name="Zhou J."/>
            <person name="Mallon E."/>
            <person name="Orsini L."/>
        </authorList>
    </citation>
    <scope>NUCLEOTIDE SEQUENCE [LARGE SCALE GENOMIC DNA]</scope>
    <source>
        <strain evidence="2">LRV0_1</strain>
    </source>
</reference>
<evidence type="ECO:0000313" key="2">
    <source>
        <dbReference type="EMBL" id="KAK4004243.1"/>
    </source>
</evidence>
<sequence>MDIAPPLIDLYSRLSSLPGSDAAKTSVQAAIQQWGRTFFHITRKRRSAAIALAEPASEYLLRDPDTFESGKEARSFLFTEKYLQAMLTDASQDNTLAQAARVAAAAAAAIAPKAQNPRRFRFPPEQTVASFHQTPRFDGIQVSRGGRGSRCRRSGRSRSQRHNAWLQGGRSIYGGTTAPMGVASRLKNFGSHWTSVTDDL</sequence>